<protein>
    <submittedName>
        <fullName evidence="1">Uncharacterized protein</fullName>
    </submittedName>
</protein>
<gene>
    <name evidence="1" type="ORF">DTER00134_LOCUS21668</name>
</gene>
<accession>A0A7S3VU05</accession>
<dbReference type="EMBL" id="HBIP01035587">
    <property type="protein sequence ID" value="CAE0506592.1"/>
    <property type="molecule type" value="Transcribed_RNA"/>
</dbReference>
<organism evidence="1">
    <name type="scientific">Dunaliella tertiolecta</name>
    <name type="common">Green alga</name>
    <dbReference type="NCBI Taxonomy" id="3047"/>
    <lineage>
        <taxon>Eukaryota</taxon>
        <taxon>Viridiplantae</taxon>
        <taxon>Chlorophyta</taxon>
        <taxon>core chlorophytes</taxon>
        <taxon>Chlorophyceae</taxon>
        <taxon>CS clade</taxon>
        <taxon>Chlamydomonadales</taxon>
        <taxon>Dunaliellaceae</taxon>
        <taxon>Dunaliella</taxon>
    </lineage>
</organism>
<reference evidence="1" key="1">
    <citation type="submission" date="2021-01" db="EMBL/GenBank/DDBJ databases">
        <authorList>
            <person name="Corre E."/>
            <person name="Pelletier E."/>
            <person name="Niang G."/>
            <person name="Scheremetjew M."/>
            <person name="Finn R."/>
            <person name="Kale V."/>
            <person name="Holt S."/>
            <person name="Cochrane G."/>
            <person name="Meng A."/>
            <person name="Brown T."/>
            <person name="Cohen L."/>
        </authorList>
    </citation>
    <scope>NUCLEOTIDE SEQUENCE</scope>
    <source>
        <strain evidence="1">CCMP1320</strain>
    </source>
</reference>
<evidence type="ECO:0000313" key="1">
    <source>
        <dbReference type="EMBL" id="CAE0506592.1"/>
    </source>
</evidence>
<proteinExistence type="predicted"/>
<name>A0A7S3VU05_DUNTE</name>
<dbReference type="AlphaFoldDB" id="A0A7S3VU05"/>
<sequence>MRGLRSLSGYIIMAQARMGQGMTPASPQGACCTSIPRLVHCQATLCPEQDEASSSGRDQEPAMMLPGLRNTSLIWDPPARHVHLHNTLQSTASFPVPSRGPTEFWQVTVPPKPLLDLLGSIQGSLSAAVAGLSAHVWAWPRLLMARNLRQEPEPFEGELDDDDFIEGEFEDLDDDFAADDELDLDLVDLDIDDLEEDSEPKIEQ</sequence>